<dbReference type="InterPro" id="IPR012545">
    <property type="entry name" value="DUF1697"/>
</dbReference>
<name>A0A4V0YYD3_KTERU</name>
<dbReference type="PANTHER" id="PTHR36439:SF1">
    <property type="entry name" value="DUF1697 DOMAIN-CONTAINING PROTEIN"/>
    <property type="match status" value="1"/>
</dbReference>
<protein>
    <submittedName>
        <fullName evidence="1">DUF1697 domain-containing protein</fullName>
    </submittedName>
</protein>
<dbReference type="PANTHER" id="PTHR36439">
    <property type="entry name" value="BLL4334 PROTEIN"/>
    <property type="match status" value="1"/>
</dbReference>
<dbReference type="PIRSF" id="PIRSF008502">
    <property type="entry name" value="UCP008502"/>
    <property type="match status" value="1"/>
</dbReference>
<proteinExistence type="predicted"/>
<dbReference type="Pfam" id="PF08002">
    <property type="entry name" value="DUF1697"/>
    <property type="match status" value="1"/>
</dbReference>
<dbReference type="EMBL" id="CP035758">
    <property type="protein sequence ID" value="QBD75821.1"/>
    <property type="molecule type" value="Genomic_DNA"/>
</dbReference>
<dbReference type="Gene3D" id="3.30.70.1280">
    <property type="entry name" value="SP0830-like domains"/>
    <property type="match status" value="1"/>
</dbReference>
<organism evidence="1 2">
    <name type="scientific">Ktedonosporobacter rubrisoli</name>
    <dbReference type="NCBI Taxonomy" id="2509675"/>
    <lineage>
        <taxon>Bacteria</taxon>
        <taxon>Bacillati</taxon>
        <taxon>Chloroflexota</taxon>
        <taxon>Ktedonobacteria</taxon>
        <taxon>Ktedonobacterales</taxon>
        <taxon>Ktedonosporobacteraceae</taxon>
        <taxon>Ktedonosporobacter</taxon>
    </lineage>
</organism>
<reference evidence="1 2" key="1">
    <citation type="submission" date="2019-01" db="EMBL/GenBank/DDBJ databases">
        <title>Ktedonosporobacter rubrisoli SCAWS-G2.</title>
        <authorList>
            <person name="Huang Y."/>
            <person name="Yan B."/>
        </authorList>
    </citation>
    <scope>NUCLEOTIDE SEQUENCE [LARGE SCALE GENOMIC DNA]</scope>
    <source>
        <strain evidence="1 2">SCAWS-G2</strain>
    </source>
</reference>
<accession>A0A4V0YYD3</accession>
<dbReference type="OrthoDB" id="9806494at2"/>
<keyword evidence="2" id="KW-1185">Reference proteome</keyword>
<dbReference type="AlphaFoldDB" id="A0A4V0YYD3"/>
<gene>
    <name evidence="1" type="ORF">EPA93_07290</name>
</gene>
<sequence>MIYIALLRGINVGGHMVKMERLRELFKELGFTNVRSYIQSGNVFFETEETDRELLVARIEHHLYEALGFAVPVFLRTIPELEELGASDAFQHLTVTSDMRLCVVFTKSAIPETLALPLRSPKNDMEVISTTDHEAFMVWYIINGRPPVSYVFKELGTVTTTRFFHTLAKILQAARKA</sequence>
<dbReference type="RefSeq" id="WP_129886418.1">
    <property type="nucleotide sequence ID" value="NZ_CP035758.1"/>
</dbReference>
<evidence type="ECO:0000313" key="1">
    <source>
        <dbReference type="EMBL" id="QBD75821.1"/>
    </source>
</evidence>
<evidence type="ECO:0000313" key="2">
    <source>
        <dbReference type="Proteomes" id="UP000290365"/>
    </source>
</evidence>
<dbReference type="Proteomes" id="UP000290365">
    <property type="component" value="Chromosome"/>
</dbReference>
<dbReference type="KEGG" id="kbs:EPA93_07290"/>
<dbReference type="SUPFAM" id="SSF160379">
    <property type="entry name" value="SP0830-like"/>
    <property type="match status" value="1"/>
</dbReference>